<dbReference type="EMBL" id="WWBZ02000051">
    <property type="protein sequence ID" value="KAF4303802.1"/>
    <property type="molecule type" value="Genomic_DNA"/>
</dbReference>
<evidence type="ECO:0000313" key="2">
    <source>
        <dbReference type="EMBL" id="KAF4303802.1"/>
    </source>
</evidence>
<proteinExistence type="predicted"/>
<organism evidence="2 3">
    <name type="scientific">Botryosphaeria dothidea</name>
    <dbReference type="NCBI Taxonomy" id="55169"/>
    <lineage>
        <taxon>Eukaryota</taxon>
        <taxon>Fungi</taxon>
        <taxon>Dikarya</taxon>
        <taxon>Ascomycota</taxon>
        <taxon>Pezizomycotina</taxon>
        <taxon>Dothideomycetes</taxon>
        <taxon>Dothideomycetes incertae sedis</taxon>
        <taxon>Botryosphaeriales</taxon>
        <taxon>Botryosphaeriaceae</taxon>
        <taxon>Botryosphaeria</taxon>
    </lineage>
</organism>
<evidence type="ECO:0000259" key="1">
    <source>
        <dbReference type="Pfam" id="PF01593"/>
    </source>
</evidence>
<reference evidence="2" key="1">
    <citation type="submission" date="2020-04" db="EMBL/GenBank/DDBJ databases">
        <title>Genome Assembly and Annotation of Botryosphaeria dothidea sdau 11-99, a Latent Pathogen of Apple Fruit Ring Rot in China.</title>
        <authorList>
            <person name="Yu C."/>
            <person name="Diao Y."/>
            <person name="Lu Q."/>
            <person name="Zhao J."/>
            <person name="Cui S."/>
            <person name="Peng C."/>
            <person name="He B."/>
            <person name="Liu H."/>
        </authorList>
    </citation>
    <scope>NUCLEOTIDE SEQUENCE [LARGE SCALE GENOMIC DNA]</scope>
    <source>
        <strain evidence="2">Sdau11-99</strain>
    </source>
</reference>
<accession>A0A8H4IP05</accession>
<name>A0A8H4IP05_9PEZI</name>
<dbReference type="AlphaFoldDB" id="A0A8H4IP05"/>
<dbReference type="InterPro" id="IPR002937">
    <property type="entry name" value="Amino_oxidase"/>
</dbReference>
<dbReference type="GO" id="GO:0016491">
    <property type="term" value="F:oxidoreductase activity"/>
    <property type="evidence" value="ECO:0007669"/>
    <property type="project" value="InterPro"/>
</dbReference>
<dbReference type="OrthoDB" id="3921121at2759"/>
<protein>
    <recommendedName>
        <fullName evidence="1">Amine oxidase domain-containing protein</fullName>
    </recommendedName>
</protein>
<dbReference type="Gene3D" id="3.90.660.10">
    <property type="match status" value="1"/>
</dbReference>
<dbReference type="Gene3D" id="1.10.10.1620">
    <property type="match status" value="1"/>
</dbReference>
<feature type="domain" description="Amine oxidase" evidence="1">
    <location>
        <begin position="2"/>
        <end position="174"/>
    </location>
</feature>
<dbReference type="SUPFAM" id="SSF51905">
    <property type="entry name" value="FAD/NAD(P)-binding domain"/>
    <property type="match status" value="1"/>
</dbReference>
<dbReference type="SUPFAM" id="SSF54373">
    <property type="entry name" value="FAD-linked reductases, C-terminal domain"/>
    <property type="match status" value="1"/>
</dbReference>
<keyword evidence="3" id="KW-1185">Reference proteome</keyword>
<evidence type="ECO:0000313" key="3">
    <source>
        <dbReference type="Proteomes" id="UP000572817"/>
    </source>
</evidence>
<dbReference type="Pfam" id="PF01593">
    <property type="entry name" value="Amino_oxidase"/>
    <property type="match status" value="1"/>
</dbReference>
<sequence>MKFKSAWWELPPYNINKGGMGKTDLPLRVCVYPSYNLNAPKGESAVLLCSYTWGQDAQRLGSLVSRSSPDSEDELRDVLFHNLALLHAQKPEDYDDLLATIKREYVTHYAYDWYQDENTAGAFAYFGPGQFSRMWPEIMKPNGWLYLIGEAASAHHAWIVGALESAVRAVYQMLQTLHLQNKGYKPY</sequence>
<gene>
    <name evidence="2" type="ORF">GTA08_BOTSDO08326</name>
</gene>
<dbReference type="Proteomes" id="UP000572817">
    <property type="component" value="Unassembled WGS sequence"/>
</dbReference>
<dbReference type="InterPro" id="IPR036188">
    <property type="entry name" value="FAD/NAD-bd_sf"/>
</dbReference>
<comment type="caution">
    <text evidence="2">The sequence shown here is derived from an EMBL/GenBank/DDBJ whole genome shotgun (WGS) entry which is preliminary data.</text>
</comment>